<evidence type="ECO:0000256" key="4">
    <source>
        <dbReference type="ARBA" id="ARBA00022598"/>
    </source>
</evidence>
<keyword evidence="5" id="KW-0566">Pantothenate biosynthesis</keyword>
<gene>
    <name evidence="10" type="ORF">MNBD_CHLOROFLEXI01-2246</name>
</gene>
<dbReference type="SUPFAM" id="SSF52374">
    <property type="entry name" value="Nucleotidylyl transferase"/>
    <property type="match status" value="1"/>
</dbReference>
<protein>
    <recommendedName>
        <fullName evidence="3">pantoate--beta-alanine ligase (AMP-forming)</fullName>
        <ecNumber evidence="3">6.3.2.1</ecNumber>
    </recommendedName>
    <alternativeName>
        <fullName evidence="8">Pantoate-activating enzyme</fullName>
    </alternativeName>
</protein>
<dbReference type="NCBIfam" id="TIGR00018">
    <property type="entry name" value="panC"/>
    <property type="match status" value="1"/>
</dbReference>
<evidence type="ECO:0000256" key="2">
    <source>
        <dbReference type="ARBA" id="ARBA00009256"/>
    </source>
</evidence>
<dbReference type="GO" id="GO:0015940">
    <property type="term" value="P:pantothenate biosynthetic process"/>
    <property type="evidence" value="ECO:0007669"/>
    <property type="project" value="UniProtKB-UniPathway"/>
</dbReference>
<evidence type="ECO:0000256" key="1">
    <source>
        <dbReference type="ARBA" id="ARBA00004990"/>
    </source>
</evidence>
<evidence type="ECO:0000256" key="5">
    <source>
        <dbReference type="ARBA" id="ARBA00022655"/>
    </source>
</evidence>
<evidence type="ECO:0000313" key="10">
    <source>
        <dbReference type="EMBL" id="VAW42820.1"/>
    </source>
</evidence>
<dbReference type="Pfam" id="PF02569">
    <property type="entry name" value="Pantoate_ligase"/>
    <property type="match status" value="1"/>
</dbReference>
<comment type="catalytic activity">
    <reaction evidence="9">
        <text>(R)-pantoate + beta-alanine + ATP = (R)-pantothenate + AMP + diphosphate + H(+)</text>
        <dbReference type="Rhea" id="RHEA:10912"/>
        <dbReference type="ChEBI" id="CHEBI:15378"/>
        <dbReference type="ChEBI" id="CHEBI:15980"/>
        <dbReference type="ChEBI" id="CHEBI:29032"/>
        <dbReference type="ChEBI" id="CHEBI:30616"/>
        <dbReference type="ChEBI" id="CHEBI:33019"/>
        <dbReference type="ChEBI" id="CHEBI:57966"/>
        <dbReference type="ChEBI" id="CHEBI:456215"/>
        <dbReference type="EC" id="6.3.2.1"/>
    </reaction>
</comment>
<dbReference type="EC" id="6.3.2.1" evidence="3"/>
<comment type="pathway">
    <text evidence="1">Cofactor biosynthesis; (R)-pantothenate biosynthesis; (R)-pantothenate from (R)-pantoate and beta-alanine: step 1/1.</text>
</comment>
<dbReference type="GO" id="GO:0005524">
    <property type="term" value="F:ATP binding"/>
    <property type="evidence" value="ECO:0007669"/>
    <property type="project" value="UniProtKB-KW"/>
</dbReference>
<dbReference type="FunFam" id="3.40.50.620:FF:000013">
    <property type="entry name" value="Pantothenate synthetase"/>
    <property type="match status" value="1"/>
</dbReference>
<evidence type="ECO:0000256" key="9">
    <source>
        <dbReference type="ARBA" id="ARBA00048258"/>
    </source>
</evidence>
<dbReference type="InterPro" id="IPR042176">
    <property type="entry name" value="Pantoate_ligase_C"/>
</dbReference>
<organism evidence="10">
    <name type="scientific">hydrothermal vent metagenome</name>
    <dbReference type="NCBI Taxonomy" id="652676"/>
    <lineage>
        <taxon>unclassified sequences</taxon>
        <taxon>metagenomes</taxon>
        <taxon>ecological metagenomes</taxon>
    </lineage>
</organism>
<dbReference type="FunFam" id="3.30.1300.10:FF:000001">
    <property type="entry name" value="Pantothenate synthetase"/>
    <property type="match status" value="1"/>
</dbReference>
<dbReference type="InterPro" id="IPR003721">
    <property type="entry name" value="Pantoate_ligase"/>
</dbReference>
<dbReference type="GO" id="GO:0004592">
    <property type="term" value="F:pantoate-beta-alanine ligase activity"/>
    <property type="evidence" value="ECO:0007669"/>
    <property type="project" value="UniProtKB-EC"/>
</dbReference>
<dbReference type="PANTHER" id="PTHR21299:SF1">
    <property type="entry name" value="PANTOATE--BETA-ALANINE LIGASE"/>
    <property type="match status" value="1"/>
</dbReference>
<dbReference type="HAMAP" id="MF_00158">
    <property type="entry name" value="PanC"/>
    <property type="match status" value="1"/>
</dbReference>
<dbReference type="InterPro" id="IPR014729">
    <property type="entry name" value="Rossmann-like_a/b/a_fold"/>
</dbReference>
<keyword evidence="4 10" id="KW-0436">Ligase</keyword>
<proteinExistence type="inferred from homology"/>
<sequence length="280" mass="31293">MIVTTEIAEVRRHRWANPTYSWGLVPTMGFLHEGHLSLARLSLADNDQTAVSIFVNPTQFAPSEDLSSYPRNLERDLALLERVGVDLLFMPSDDAIYPADFQTTISLSKVTQPMEGSSRPSHFAGVATVVAKLFNIMQPTRAYFGQKDAQQTIVLRQLVRDLNFNLEIVVGPTVREPDGLAMSSRNAYLTKEEREAAPILHRALNAAQQAYEAGERDGNRLRGLMREMITAVPQARIDYVSVADPHTLDELNVVKDGVLLSTAVFFSKTRLIDNILIEKR</sequence>
<evidence type="ECO:0000256" key="3">
    <source>
        <dbReference type="ARBA" id="ARBA00012219"/>
    </source>
</evidence>
<dbReference type="Gene3D" id="3.40.50.620">
    <property type="entry name" value="HUPs"/>
    <property type="match status" value="1"/>
</dbReference>
<dbReference type="CDD" id="cd00560">
    <property type="entry name" value="PanC"/>
    <property type="match status" value="1"/>
</dbReference>
<dbReference type="EMBL" id="UOEU01000965">
    <property type="protein sequence ID" value="VAW42820.1"/>
    <property type="molecule type" value="Genomic_DNA"/>
</dbReference>
<reference evidence="10" key="1">
    <citation type="submission" date="2018-06" db="EMBL/GenBank/DDBJ databases">
        <authorList>
            <person name="Zhirakovskaya E."/>
        </authorList>
    </citation>
    <scope>NUCLEOTIDE SEQUENCE</scope>
</reference>
<evidence type="ECO:0000256" key="6">
    <source>
        <dbReference type="ARBA" id="ARBA00022741"/>
    </source>
</evidence>
<comment type="similarity">
    <text evidence="2">Belongs to the pantothenate synthetase family.</text>
</comment>
<keyword evidence="7" id="KW-0067">ATP-binding</keyword>
<accession>A0A3B0VQU0</accession>
<name>A0A3B0VQU0_9ZZZZ</name>
<dbReference type="AlphaFoldDB" id="A0A3B0VQU0"/>
<evidence type="ECO:0000256" key="8">
    <source>
        <dbReference type="ARBA" id="ARBA00032806"/>
    </source>
</evidence>
<dbReference type="PANTHER" id="PTHR21299">
    <property type="entry name" value="CYTIDYLATE KINASE/PANTOATE-BETA-ALANINE LIGASE"/>
    <property type="match status" value="1"/>
</dbReference>
<evidence type="ECO:0000256" key="7">
    <source>
        <dbReference type="ARBA" id="ARBA00022840"/>
    </source>
</evidence>
<dbReference type="Gene3D" id="3.30.1300.10">
    <property type="entry name" value="Pantoate-beta-alanine ligase, C-terminal domain"/>
    <property type="match status" value="1"/>
</dbReference>
<dbReference type="GO" id="GO:0005829">
    <property type="term" value="C:cytosol"/>
    <property type="evidence" value="ECO:0007669"/>
    <property type="project" value="TreeGrafter"/>
</dbReference>
<keyword evidence="6" id="KW-0547">Nucleotide-binding</keyword>
<dbReference type="UniPathway" id="UPA00028">
    <property type="reaction ID" value="UER00005"/>
</dbReference>